<reference evidence="2" key="1">
    <citation type="submission" date="2020-11" db="EMBL/GenBank/DDBJ databases">
        <authorList>
            <consortium name="DOE Joint Genome Institute"/>
            <person name="Ahrendt S."/>
            <person name="Riley R."/>
            <person name="Andreopoulos W."/>
            <person name="Labutti K."/>
            <person name="Pangilinan J."/>
            <person name="Ruiz-Duenas F.J."/>
            <person name="Barrasa J.M."/>
            <person name="Sanchez-Garcia M."/>
            <person name="Camarero S."/>
            <person name="Miyauchi S."/>
            <person name="Serrano A."/>
            <person name="Linde D."/>
            <person name="Babiker R."/>
            <person name="Drula E."/>
            <person name="Ayuso-Fernandez I."/>
            <person name="Pacheco R."/>
            <person name="Padilla G."/>
            <person name="Ferreira P."/>
            <person name="Barriuso J."/>
            <person name="Kellner H."/>
            <person name="Castanera R."/>
            <person name="Alfaro M."/>
            <person name="Ramirez L."/>
            <person name="Pisabarro A.G."/>
            <person name="Kuo A."/>
            <person name="Tritt A."/>
            <person name="Lipzen A."/>
            <person name="He G."/>
            <person name="Yan M."/>
            <person name="Ng V."/>
            <person name="Cullen D."/>
            <person name="Martin F."/>
            <person name="Rosso M.-N."/>
            <person name="Henrissat B."/>
            <person name="Hibbett D."/>
            <person name="Martinez A.T."/>
            <person name="Grigoriev I.V."/>
        </authorList>
    </citation>
    <scope>NUCLEOTIDE SEQUENCE</scope>
    <source>
        <strain evidence="2">ATCC 90797</strain>
    </source>
</reference>
<dbReference type="Proteomes" id="UP000807025">
    <property type="component" value="Unassembled WGS sequence"/>
</dbReference>
<evidence type="ECO:0000313" key="3">
    <source>
        <dbReference type="Proteomes" id="UP000807025"/>
    </source>
</evidence>
<organism evidence="2 3">
    <name type="scientific">Pleurotus eryngii</name>
    <name type="common">Boletus of the steppes</name>
    <dbReference type="NCBI Taxonomy" id="5323"/>
    <lineage>
        <taxon>Eukaryota</taxon>
        <taxon>Fungi</taxon>
        <taxon>Dikarya</taxon>
        <taxon>Basidiomycota</taxon>
        <taxon>Agaricomycotina</taxon>
        <taxon>Agaricomycetes</taxon>
        <taxon>Agaricomycetidae</taxon>
        <taxon>Agaricales</taxon>
        <taxon>Pleurotineae</taxon>
        <taxon>Pleurotaceae</taxon>
        <taxon>Pleurotus</taxon>
    </lineage>
</organism>
<name>A0A9P6A1L4_PLEER</name>
<dbReference type="OrthoDB" id="21214at2759"/>
<dbReference type="AlphaFoldDB" id="A0A9P6A1L4"/>
<dbReference type="PANTHER" id="PTHR39472:SF1">
    <property type="entry name" value="EXPRESSED PROTEIN"/>
    <property type="match status" value="1"/>
</dbReference>
<protein>
    <submittedName>
        <fullName evidence="2">Uncharacterized protein</fullName>
    </submittedName>
</protein>
<dbReference type="EMBL" id="MU154551">
    <property type="protein sequence ID" value="KAF9496545.1"/>
    <property type="molecule type" value="Genomic_DNA"/>
</dbReference>
<dbReference type="PANTHER" id="PTHR39472">
    <property type="entry name" value="EXPRESSED PROTEIN"/>
    <property type="match status" value="1"/>
</dbReference>
<feature type="compositionally biased region" description="Polar residues" evidence="1">
    <location>
        <begin position="177"/>
        <end position="195"/>
    </location>
</feature>
<evidence type="ECO:0000313" key="2">
    <source>
        <dbReference type="EMBL" id="KAF9496545.1"/>
    </source>
</evidence>
<evidence type="ECO:0000256" key="1">
    <source>
        <dbReference type="SAM" id="MobiDB-lite"/>
    </source>
</evidence>
<keyword evidence="3" id="KW-1185">Reference proteome</keyword>
<feature type="region of interest" description="Disordered" evidence="1">
    <location>
        <begin position="161"/>
        <end position="224"/>
    </location>
</feature>
<gene>
    <name evidence="2" type="ORF">BDN71DRAFT_1446041</name>
</gene>
<proteinExistence type="predicted"/>
<sequence length="224" mass="25207">MNAGISLENQGLQYDNKQLNSLIKDFETTLESLMGKFRNRAKDVQERELSLIRDYETKLLLLEEENSKRELANSTTISESLARLSHVLRQILKMQCGEPSTPLPSRASTVSLAKPGIGADIDLEDREPWKAAALAEQSLERDIELARLEKENEELRRMLGVVTPLQRRQTRSDHDSNGSNEALHNQGQGFTSSSEYLHDPSRGQRQAARSLGPYGTFKRKPFGG</sequence>
<comment type="caution">
    <text evidence="2">The sequence shown here is derived from an EMBL/GenBank/DDBJ whole genome shotgun (WGS) entry which is preliminary data.</text>
</comment>
<accession>A0A9P6A1L4</accession>